<evidence type="ECO:0000256" key="6">
    <source>
        <dbReference type="PROSITE-ProRule" id="PRU00108"/>
    </source>
</evidence>
<protein>
    <submittedName>
        <fullName evidence="10">Hox1 protein</fullName>
    </submittedName>
</protein>
<dbReference type="PANTHER" id="PTHR45946">
    <property type="entry name" value="HOMEOBOX PROTEIN ROUGH-RELATED"/>
    <property type="match status" value="1"/>
</dbReference>
<dbReference type="PROSITE" id="PS00027">
    <property type="entry name" value="HOMEOBOX_1"/>
    <property type="match status" value="1"/>
</dbReference>
<dbReference type="AlphaFoldDB" id="A0A5P8I4K1"/>
<feature type="domain" description="Homeobox" evidence="9">
    <location>
        <begin position="229"/>
        <end position="289"/>
    </location>
</feature>
<feature type="compositionally biased region" description="Low complexity" evidence="8">
    <location>
        <begin position="172"/>
        <end position="186"/>
    </location>
</feature>
<dbReference type="GO" id="GO:0000981">
    <property type="term" value="F:DNA-binding transcription factor activity, RNA polymerase II-specific"/>
    <property type="evidence" value="ECO:0007669"/>
    <property type="project" value="InterPro"/>
</dbReference>
<feature type="compositionally biased region" description="Polar residues" evidence="8">
    <location>
        <begin position="187"/>
        <end position="196"/>
    </location>
</feature>
<dbReference type="InterPro" id="IPR001356">
    <property type="entry name" value="HD"/>
</dbReference>
<feature type="region of interest" description="Disordered" evidence="8">
    <location>
        <begin position="158"/>
        <end position="196"/>
    </location>
</feature>
<proteinExistence type="evidence at transcript level"/>
<evidence type="ECO:0000256" key="4">
    <source>
        <dbReference type="ARBA" id="ARBA00023155"/>
    </source>
</evidence>
<dbReference type="InterPro" id="IPR017970">
    <property type="entry name" value="Homeobox_CS"/>
</dbReference>
<dbReference type="Pfam" id="PF00046">
    <property type="entry name" value="Homeodomain"/>
    <property type="match status" value="1"/>
</dbReference>
<keyword evidence="4 6" id="KW-0371">Homeobox</keyword>
<dbReference type="InterPro" id="IPR046327">
    <property type="entry name" value="HXA1/B1/D1"/>
</dbReference>
<dbReference type="SUPFAM" id="SSF46689">
    <property type="entry name" value="Homeodomain-like"/>
    <property type="match status" value="1"/>
</dbReference>
<comment type="subcellular location">
    <subcellularLocation>
        <location evidence="1 6 7">Nucleus</location>
    </subcellularLocation>
</comment>
<dbReference type="CDD" id="cd00086">
    <property type="entry name" value="homeodomain"/>
    <property type="match status" value="1"/>
</dbReference>
<dbReference type="InterPro" id="IPR020479">
    <property type="entry name" value="HD_metazoa"/>
</dbReference>
<dbReference type="FunFam" id="1.10.10.60:FF:000113">
    <property type="entry name" value="homeobox protein Hox-B1"/>
    <property type="match status" value="1"/>
</dbReference>
<dbReference type="PRINTS" id="PR00024">
    <property type="entry name" value="HOMEOBOX"/>
</dbReference>
<evidence type="ECO:0000256" key="8">
    <source>
        <dbReference type="SAM" id="MobiDB-lite"/>
    </source>
</evidence>
<evidence type="ECO:0000259" key="9">
    <source>
        <dbReference type="PROSITE" id="PS50071"/>
    </source>
</evidence>
<dbReference type="SMART" id="SM00389">
    <property type="entry name" value="HOX"/>
    <property type="match status" value="1"/>
</dbReference>
<reference evidence="10" key="1">
    <citation type="journal article" date="2019" name="PLoS Genet.">
        <title>A small set of conserved genes, including sp5 and Hox, are activated by Wnt signaling in the posterior of planarians and acoels.</title>
        <authorList>
            <person name="Tewari A.G."/>
            <person name="Owen J.H."/>
            <person name="Petersen C.P."/>
            <person name="Wagner D.E."/>
            <person name="Reddien P.W."/>
        </authorList>
    </citation>
    <scope>NUCLEOTIDE SEQUENCE</scope>
</reference>
<dbReference type="GO" id="GO:0000978">
    <property type="term" value="F:RNA polymerase II cis-regulatory region sequence-specific DNA binding"/>
    <property type="evidence" value="ECO:0007669"/>
    <property type="project" value="TreeGrafter"/>
</dbReference>
<sequence>MDAIGNVQSTTHHNHYRSNETISSEHGKWDFSDGYIPSEYYAGHQYVISPSAYHQNCAYTDFNYASQVNYYDYHSTYCTPPSPLNSEEFRQVYYPTENAYRQPDASLEENRSPSFDPKEQICSNRVINTFTSNPHFAKYSTTTPPCFYSPISLQDSSPNDQLCNTGKIPDASPSSNSTQNSSTRSPASSDVISPCDTSVHSAHNTYSWMKIKRNQPNALKSAQQAQFPNQTRGGRTNFTNKQLTELEKEFHFNRYLTRARRIEIAASLNLNETQVKIWFQNRRMKQKKLLKEGKLGN</sequence>
<organism evidence="10">
    <name type="scientific">Hofstenia miamia</name>
    <name type="common">Three-banded panther worm</name>
    <dbReference type="NCBI Taxonomy" id="442651"/>
    <lineage>
        <taxon>Eukaryota</taxon>
        <taxon>Metazoa</taxon>
        <taxon>Xenacoelomorpha</taxon>
        <taxon>Acoelomorpha</taxon>
        <taxon>Acoela</taxon>
        <taxon>Hofsteniidae</taxon>
        <taxon>Hofstenia</taxon>
    </lineage>
</organism>
<evidence type="ECO:0000256" key="5">
    <source>
        <dbReference type="ARBA" id="ARBA00023242"/>
    </source>
</evidence>
<accession>A0A5P8I4K1</accession>
<dbReference type="Gene3D" id="1.10.10.60">
    <property type="entry name" value="Homeodomain-like"/>
    <property type="match status" value="1"/>
</dbReference>
<dbReference type="PROSITE" id="PS50071">
    <property type="entry name" value="HOMEOBOX_2"/>
    <property type="match status" value="1"/>
</dbReference>
<dbReference type="PANTHER" id="PTHR45946:SF4">
    <property type="entry name" value="HOMEOBOX PROTEIN ROUGH-RELATED"/>
    <property type="match status" value="1"/>
</dbReference>
<dbReference type="InterPro" id="IPR009057">
    <property type="entry name" value="Homeodomain-like_sf"/>
</dbReference>
<keyword evidence="3 6" id="KW-0238">DNA-binding</keyword>
<evidence type="ECO:0000256" key="3">
    <source>
        <dbReference type="ARBA" id="ARBA00023125"/>
    </source>
</evidence>
<name>A0A5P8I4K1_HOFMI</name>
<evidence type="ECO:0000256" key="7">
    <source>
        <dbReference type="RuleBase" id="RU000682"/>
    </source>
</evidence>
<evidence type="ECO:0000256" key="2">
    <source>
        <dbReference type="ARBA" id="ARBA00022473"/>
    </source>
</evidence>
<evidence type="ECO:0000313" key="10">
    <source>
        <dbReference type="EMBL" id="QFQ66879.1"/>
    </source>
</evidence>
<dbReference type="EMBL" id="MN275821">
    <property type="protein sequence ID" value="QFQ66879.1"/>
    <property type="molecule type" value="mRNA"/>
</dbReference>
<dbReference type="GO" id="GO:0005634">
    <property type="term" value="C:nucleus"/>
    <property type="evidence" value="ECO:0007669"/>
    <property type="project" value="UniProtKB-SubCell"/>
</dbReference>
<feature type="DNA-binding region" description="Homeobox" evidence="6">
    <location>
        <begin position="231"/>
        <end position="290"/>
    </location>
</feature>
<keyword evidence="5 6" id="KW-0539">Nucleus</keyword>
<keyword evidence="2" id="KW-0217">Developmental protein</keyword>
<evidence type="ECO:0000256" key="1">
    <source>
        <dbReference type="ARBA" id="ARBA00004123"/>
    </source>
</evidence>